<dbReference type="InterPro" id="IPR003594">
    <property type="entry name" value="HATPase_dom"/>
</dbReference>
<comment type="subcellular location">
    <subcellularLocation>
        <location evidence="2">Membrane</location>
        <topology evidence="2">Multi-pass membrane protein</topology>
    </subcellularLocation>
</comment>
<dbReference type="GO" id="GO:0000155">
    <property type="term" value="F:phosphorelay sensor kinase activity"/>
    <property type="evidence" value="ECO:0007669"/>
    <property type="project" value="InterPro"/>
</dbReference>
<dbReference type="PRINTS" id="PR00344">
    <property type="entry name" value="BCTRLSENSOR"/>
</dbReference>
<evidence type="ECO:0000256" key="9">
    <source>
        <dbReference type="ARBA" id="ARBA00022840"/>
    </source>
</evidence>
<feature type="domain" description="Histidine kinase" evidence="13">
    <location>
        <begin position="108"/>
        <end position="309"/>
    </location>
</feature>
<dbReference type="Pfam" id="PF00512">
    <property type="entry name" value="HisKA"/>
    <property type="match status" value="1"/>
</dbReference>
<dbReference type="Pfam" id="PF02518">
    <property type="entry name" value="HATPase_c"/>
    <property type="match status" value="1"/>
</dbReference>
<dbReference type="Gene3D" id="3.30.450.20">
    <property type="entry name" value="PAS domain"/>
    <property type="match status" value="1"/>
</dbReference>
<evidence type="ECO:0000313" key="16">
    <source>
        <dbReference type="Proteomes" id="UP000266178"/>
    </source>
</evidence>
<dbReference type="GO" id="GO:0030295">
    <property type="term" value="F:protein kinase activator activity"/>
    <property type="evidence" value="ECO:0007669"/>
    <property type="project" value="TreeGrafter"/>
</dbReference>
<dbReference type="SUPFAM" id="SSF47384">
    <property type="entry name" value="Homodimeric domain of signal transducing histidine kinase"/>
    <property type="match status" value="1"/>
</dbReference>
<dbReference type="InterPro" id="IPR003661">
    <property type="entry name" value="HisK_dim/P_dom"/>
</dbReference>
<keyword evidence="12" id="KW-0472">Membrane</keyword>
<keyword evidence="4" id="KW-0597">Phosphoprotein</keyword>
<dbReference type="SUPFAM" id="SSF55785">
    <property type="entry name" value="PYP-like sensor domain (PAS domain)"/>
    <property type="match status" value="1"/>
</dbReference>
<evidence type="ECO:0000256" key="3">
    <source>
        <dbReference type="ARBA" id="ARBA00012438"/>
    </source>
</evidence>
<accession>A0A399F6Y5</accession>
<gene>
    <name evidence="15" type="primary">walK</name>
    <name evidence="15" type="ORF">Mgrana_02241</name>
</gene>
<dbReference type="SUPFAM" id="SSF55874">
    <property type="entry name" value="ATPase domain of HSP90 chaperone/DNA topoisomerase II/histidine kinase"/>
    <property type="match status" value="1"/>
</dbReference>
<dbReference type="PANTHER" id="PTHR42878">
    <property type="entry name" value="TWO-COMPONENT HISTIDINE KINASE"/>
    <property type="match status" value="1"/>
</dbReference>
<dbReference type="GO" id="GO:0000156">
    <property type="term" value="F:phosphorelay response regulator activity"/>
    <property type="evidence" value="ECO:0007669"/>
    <property type="project" value="TreeGrafter"/>
</dbReference>
<dbReference type="GO" id="GO:0007234">
    <property type="term" value="P:osmosensory signaling via phosphorelay pathway"/>
    <property type="evidence" value="ECO:0007669"/>
    <property type="project" value="TreeGrafter"/>
</dbReference>
<keyword evidence="11" id="KW-0902">Two-component regulatory system</keyword>
<dbReference type="SMART" id="SM00387">
    <property type="entry name" value="HATPase_c"/>
    <property type="match status" value="1"/>
</dbReference>
<evidence type="ECO:0000256" key="1">
    <source>
        <dbReference type="ARBA" id="ARBA00000085"/>
    </source>
</evidence>
<keyword evidence="10" id="KW-1133">Transmembrane helix</keyword>
<dbReference type="SMART" id="SM00388">
    <property type="entry name" value="HisKA"/>
    <property type="match status" value="1"/>
</dbReference>
<dbReference type="InterPro" id="IPR036890">
    <property type="entry name" value="HATPase_C_sf"/>
</dbReference>
<organism evidence="15 16">
    <name type="scientific">Meiothermus granaticius NBRC 107808</name>
    <dbReference type="NCBI Taxonomy" id="1227551"/>
    <lineage>
        <taxon>Bacteria</taxon>
        <taxon>Thermotogati</taxon>
        <taxon>Deinococcota</taxon>
        <taxon>Deinococci</taxon>
        <taxon>Thermales</taxon>
        <taxon>Thermaceae</taxon>
        <taxon>Meiothermus</taxon>
    </lineage>
</organism>
<dbReference type="Gene3D" id="3.30.565.10">
    <property type="entry name" value="Histidine kinase-like ATPase, C-terminal domain"/>
    <property type="match status" value="1"/>
</dbReference>
<evidence type="ECO:0000256" key="4">
    <source>
        <dbReference type="ARBA" id="ARBA00022553"/>
    </source>
</evidence>
<evidence type="ECO:0000256" key="8">
    <source>
        <dbReference type="ARBA" id="ARBA00022777"/>
    </source>
</evidence>
<dbReference type="GO" id="GO:0016020">
    <property type="term" value="C:membrane"/>
    <property type="evidence" value="ECO:0007669"/>
    <property type="project" value="UniProtKB-SubCell"/>
</dbReference>
<evidence type="ECO:0000256" key="5">
    <source>
        <dbReference type="ARBA" id="ARBA00022679"/>
    </source>
</evidence>
<dbReference type="InterPro" id="IPR004358">
    <property type="entry name" value="Sig_transdc_His_kin-like_C"/>
</dbReference>
<keyword evidence="5 15" id="KW-0808">Transferase</keyword>
<evidence type="ECO:0000256" key="2">
    <source>
        <dbReference type="ARBA" id="ARBA00004141"/>
    </source>
</evidence>
<dbReference type="InterPro" id="IPR000014">
    <property type="entry name" value="PAS"/>
</dbReference>
<evidence type="ECO:0000256" key="7">
    <source>
        <dbReference type="ARBA" id="ARBA00022741"/>
    </source>
</evidence>
<evidence type="ECO:0000256" key="11">
    <source>
        <dbReference type="ARBA" id="ARBA00023012"/>
    </source>
</evidence>
<reference evidence="15 16" key="1">
    <citation type="submission" date="2018-08" db="EMBL/GenBank/DDBJ databases">
        <title>Meiothermus granaticius genome AF-68 sequencing project.</title>
        <authorList>
            <person name="Da Costa M.S."/>
            <person name="Albuquerque L."/>
            <person name="Raposo P."/>
            <person name="Froufe H.J.C."/>
            <person name="Barroso C.S."/>
            <person name="Egas C."/>
        </authorList>
    </citation>
    <scope>NUCLEOTIDE SEQUENCE [LARGE SCALE GENOMIC DNA]</scope>
    <source>
        <strain evidence="15 16">AF-68</strain>
    </source>
</reference>
<evidence type="ECO:0000313" key="15">
    <source>
        <dbReference type="EMBL" id="RIH91880.1"/>
    </source>
</evidence>
<evidence type="ECO:0000256" key="12">
    <source>
        <dbReference type="ARBA" id="ARBA00023136"/>
    </source>
</evidence>
<keyword evidence="6" id="KW-0812">Transmembrane</keyword>
<keyword evidence="9" id="KW-0067">ATP-binding</keyword>
<evidence type="ECO:0000259" key="13">
    <source>
        <dbReference type="PROSITE" id="PS50109"/>
    </source>
</evidence>
<keyword evidence="16" id="KW-1185">Reference proteome</keyword>
<comment type="caution">
    <text evidence="15">The sequence shown here is derived from an EMBL/GenBank/DDBJ whole genome shotgun (WGS) entry which is preliminary data.</text>
</comment>
<dbReference type="AlphaFoldDB" id="A0A399F6Y5"/>
<keyword evidence="8 15" id="KW-0418">Kinase</keyword>
<dbReference type="PROSITE" id="PS50112">
    <property type="entry name" value="PAS"/>
    <property type="match status" value="1"/>
</dbReference>
<comment type="catalytic activity">
    <reaction evidence="1">
        <text>ATP + protein L-histidine = ADP + protein N-phospho-L-histidine.</text>
        <dbReference type="EC" id="2.7.13.3"/>
    </reaction>
</comment>
<dbReference type="Gene3D" id="1.10.287.130">
    <property type="match status" value="1"/>
</dbReference>
<keyword evidence="7" id="KW-0547">Nucleotide-binding</keyword>
<dbReference type="EC" id="2.7.13.3" evidence="3"/>
<dbReference type="Proteomes" id="UP000266178">
    <property type="component" value="Unassembled WGS sequence"/>
</dbReference>
<dbReference type="InterPro" id="IPR005467">
    <property type="entry name" value="His_kinase_dom"/>
</dbReference>
<dbReference type="GO" id="GO:0005524">
    <property type="term" value="F:ATP binding"/>
    <property type="evidence" value="ECO:0007669"/>
    <property type="project" value="UniProtKB-KW"/>
</dbReference>
<evidence type="ECO:0000256" key="10">
    <source>
        <dbReference type="ARBA" id="ARBA00022989"/>
    </source>
</evidence>
<protein>
    <recommendedName>
        <fullName evidence="3">histidine kinase</fullName>
        <ecNumber evidence="3">2.7.13.3</ecNumber>
    </recommendedName>
</protein>
<evidence type="ECO:0000256" key="6">
    <source>
        <dbReference type="ARBA" id="ARBA00022692"/>
    </source>
</evidence>
<dbReference type="PROSITE" id="PS50109">
    <property type="entry name" value="HIS_KIN"/>
    <property type="match status" value="1"/>
</dbReference>
<name>A0A399F6Y5_9DEIN</name>
<dbReference type="EMBL" id="QWLB01000030">
    <property type="protein sequence ID" value="RIH91880.1"/>
    <property type="molecule type" value="Genomic_DNA"/>
</dbReference>
<evidence type="ECO:0000259" key="14">
    <source>
        <dbReference type="PROSITE" id="PS50112"/>
    </source>
</evidence>
<dbReference type="InterPro" id="IPR050351">
    <property type="entry name" value="BphY/WalK/GraS-like"/>
</dbReference>
<dbReference type="Pfam" id="PF13188">
    <property type="entry name" value="PAS_8"/>
    <property type="match status" value="1"/>
</dbReference>
<dbReference type="InterPro" id="IPR035965">
    <property type="entry name" value="PAS-like_dom_sf"/>
</dbReference>
<dbReference type="InterPro" id="IPR036097">
    <property type="entry name" value="HisK_dim/P_sf"/>
</dbReference>
<dbReference type="PANTHER" id="PTHR42878:SF7">
    <property type="entry name" value="SENSOR HISTIDINE KINASE GLRK"/>
    <property type="match status" value="1"/>
</dbReference>
<dbReference type="CDD" id="cd00082">
    <property type="entry name" value="HisKA"/>
    <property type="match status" value="1"/>
</dbReference>
<feature type="domain" description="PAS" evidence="14">
    <location>
        <begin position="26"/>
        <end position="54"/>
    </location>
</feature>
<sequence>MSTSRQLLEMAWEAAREGVLVFSEERVVYLNPVAAALLGVEREKVLGRPLLLALRDHKLEALCHLGGEVTVEARGRMLWAKSVPGVLLLWDQTEEQARLEALEESSRVLAHEFRTPVTGMLSLLEALQAGLSGAEHDEALALLYQETQRLKRLVEDLPLTKRPSQERTFALEELQPRLERFLAPMLAERGSWIAWDIRHTIRANPDAVYQALLNLLDNALKYGPSGKIEVVSQETPEGVWIEVRDRGQPLLEFERLFQPGARGMHAANVRGTGLGLALVRRLASGWGGEAYGRALAQGNAFGLTFPRYPGAKVVVQDPEGETYA</sequence>
<proteinExistence type="predicted"/>